<gene>
    <name evidence="2" type="ORF">NLI96_g6844</name>
</gene>
<proteinExistence type="predicted"/>
<feature type="region of interest" description="Disordered" evidence="1">
    <location>
        <begin position="154"/>
        <end position="186"/>
    </location>
</feature>
<evidence type="ECO:0008006" key="4">
    <source>
        <dbReference type="Google" id="ProtNLM"/>
    </source>
</evidence>
<name>A0AAD5V504_9APHY</name>
<protein>
    <recommendedName>
        <fullName evidence="4">F-box domain-containing protein</fullName>
    </recommendedName>
</protein>
<comment type="caution">
    <text evidence="2">The sequence shown here is derived from an EMBL/GenBank/DDBJ whole genome shotgun (WGS) entry which is preliminary data.</text>
</comment>
<accession>A0AAD5V504</accession>
<organism evidence="2 3">
    <name type="scientific">Meripilus lineatus</name>
    <dbReference type="NCBI Taxonomy" id="2056292"/>
    <lineage>
        <taxon>Eukaryota</taxon>
        <taxon>Fungi</taxon>
        <taxon>Dikarya</taxon>
        <taxon>Basidiomycota</taxon>
        <taxon>Agaricomycotina</taxon>
        <taxon>Agaricomycetes</taxon>
        <taxon>Polyporales</taxon>
        <taxon>Meripilaceae</taxon>
        <taxon>Meripilus</taxon>
    </lineage>
</organism>
<reference evidence="2" key="1">
    <citation type="submission" date="2022-07" db="EMBL/GenBank/DDBJ databases">
        <title>Genome Sequence of Physisporinus lineatus.</title>
        <authorList>
            <person name="Buettner E."/>
        </authorList>
    </citation>
    <scope>NUCLEOTIDE SEQUENCE</scope>
    <source>
        <strain evidence="2">VT162</strain>
    </source>
</reference>
<dbReference type="EMBL" id="JANAWD010000264">
    <property type="protein sequence ID" value="KAJ3482626.1"/>
    <property type="molecule type" value="Genomic_DNA"/>
</dbReference>
<dbReference type="AlphaFoldDB" id="A0AAD5V504"/>
<feature type="region of interest" description="Disordered" evidence="1">
    <location>
        <begin position="93"/>
        <end position="126"/>
    </location>
</feature>
<sequence length="526" mass="59754">MQASKLPIEVCERVIDNLAISVLNPTWIDYAVALQSMPTLYACSLVCCDWVPRSQHHLLRQVQLRTTRQADAFLDTLTHHPHRAQLVQYLEIRPRPPHSPPPSLEAISPSLIPSESGPPSPTSSDVSVLPQFPFDVPSPISSSSLHSLQLSVSVSNDRQTNLEETPPQSETGDPVPSSIPESGIPLRDQTQDKVEVIYIPPCYYNWIYKVLMRLPPLLVNLSILSLRDLPALHPRFIRLVPCFKTVKALALQDLASQSFGEIIQLVNRLPQLRGLYFNDLKWDQPARFFPSHRLRLEHLFSFFDSSRSKGMMTDILDWLGSLKDLSGLRSLRFPLLDNSHSSKLHHVLRRCTPSLRFLDLWSDNVDIFKSLSLSSHLELEFLDILIPSSHFPNDIPLFSSRISHLLSPSLVYLVINSFGMLESLAELPSSLKDLDDALTHPKFTRLAYLVIGLIGVRVRNIDRETLRATFRNALPKSYQRGILWVAKSIEVDGFLERRAYHICEDDDREFSMVQLESSYFRTSESG</sequence>
<evidence type="ECO:0000256" key="1">
    <source>
        <dbReference type="SAM" id="MobiDB-lite"/>
    </source>
</evidence>
<dbReference type="Proteomes" id="UP001212997">
    <property type="component" value="Unassembled WGS sequence"/>
</dbReference>
<keyword evidence="3" id="KW-1185">Reference proteome</keyword>
<feature type="compositionally biased region" description="Polar residues" evidence="1">
    <location>
        <begin position="156"/>
        <end position="171"/>
    </location>
</feature>
<evidence type="ECO:0000313" key="3">
    <source>
        <dbReference type="Proteomes" id="UP001212997"/>
    </source>
</evidence>
<evidence type="ECO:0000313" key="2">
    <source>
        <dbReference type="EMBL" id="KAJ3482626.1"/>
    </source>
</evidence>